<dbReference type="AlphaFoldDB" id="A0A081NXS3"/>
<evidence type="ECO:0000313" key="1">
    <source>
        <dbReference type="EMBL" id="KEQ23246.1"/>
    </source>
</evidence>
<dbReference type="EMBL" id="JNVM01000024">
    <property type="protein sequence ID" value="KEQ23246.1"/>
    <property type="molecule type" value="Genomic_DNA"/>
</dbReference>
<protein>
    <submittedName>
        <fullName evidence="1">Methyltransferase</fullName>
    </submittedName>
</protein>
<dbReference type="Proteomes" id="UP000028123">
    <property type="component" value="Unassembled WGS sequence"/>
</dbReference>
<organism evidence="1 2">
    <name type="scientific">Paenibacillus tyrfis</name>
    <dbReference type="NCBI Taxonomy" id="1501230"/>
    <lineage>
        <taxon>Bacteria</taxon>
        <taxon>Bacillati</taxon>
        <taxon>Bacillota</taxon>
        <taxon>Bacilli</taxon>
        <taxon>Bacillales</taxon>
        <taxon>Paenibacillaceae</taxon>
        <taxon>Paenibacillus</taxon>
    </lineage>
</organism>
<keyword evidence="1" id="KW-0808">Transferase</keyword>
<reference evidence="1 2" key="1">
    <citation type="submission" date="2014-06" db="EMBL/GenBank/DDBJ databases">
        <title>Draft genome sequence of Paenibacillus sp. MSt1.</title>
        <authorList>
            <person name="Aw Y.K."/>
            <person name="Ong K.S."/>
            <person name="Gan H.M."/>
            <person name="Lee S.M."/>
        </authorList>
    </citation>
    <scope>NUCLEOTIDE SEQUENCE [LARGE SCALE GENOMIC DNA]</scope>
    <source>
        <strain evidence="1 2">MSt1</strain>
    </source>
</reference>
<dbReference type="GO" id="GO:0032259">
    <property type="term" value="P:methylation"/>
    <property type="evidence" value="ECO:0007669"/>
    <property type="project" value="UniProtKB-KW"/>
</dbReference>
<dbReference type="eggNOG" id="ENOG50307GK">
    <property type="taxonomic scope" value="Bacteria"/>
</dbReference>
<name>A0A081NXS3_9BACL</name>
<evidence type="ECO:0000313" key="2">
    <source>
        <dbReference type="Proteomes" id="UP000028123"/>
    </source>
</evidence>
<proteinExistence type="predicted"/>
<dbReference type="OrthoDB" id="1914848at2"/>
<dbReference type="GO" id="GO:0008168">
    <property type="term" value="F:methyltransferase activity"/>
    <property type="evidence" value="ECO:0007669"/>
    <property type="project" value="UniProtKB-KW"/>
</dbReference>
<comment type="caution">
    <text evidence="1">The sequence shown here is derived from an EMBL/GenBank/DDBJ whole genome shotgun (WGS) entry which is preliminary data.</text>
</comment>
<accession>A0A081NXS3</accession>
<dbReference type="RefSeq" id="WP_036689415.1">
    <property type="nucleotide sequence ID" value="NZ_JNVM01000024.1"/>
</dbReference>
<keyword evidence="2" id="KW-1185">Reference proteome</keyword>
<gene>
    <name evidence="1" type="ORF">ET33_17990</name>
</gene>
<sequence length="83" mass="9103">MDKILVEVFVPALARTYDAYIPLTTKLYKVETLLTGAIAELSNGYFAPTRETVLCERTTGSVLDIGMSAQESGLHHGSRLMLI</sequence>
<keyword evidence="1" id="KW-0489">Methyltransferase</keyword>